<accession>A0A0H3KW90</accession>
<dbReference type="AlphaFoldDB" id="A0A0H3KW90"/>
<evidence type="ECO:0000313" key="3">
    <source>
        <dbReference type="EMBL" id="BAK11323.1"/>
    </source>
</evidence>
<feature type="chain" id="PRO_5002614090" description="Serine aminopeptidase S33 domain-containing protein" evidence="1">
    <location>
        <begin position="21"/>
        <end position="342"/>
    </location>
</feature>
<sequence length="342" mass="36933">MLIRLIISFSLIVFSHSAMASNGFRQFIAGEQQRPVEVAVWYPSAASSPKENIADNPAFTGVSVVRNAKPLPGLHPVLLLSHGYGGSWRNLAWLADAMAEQGYIVIATNHPGTTTSDLTSAHARQLWRRPQDLIMALERILYDPLLAGRADVKRIAAVGHSLGGWTVMELAGARFDPQQFAHDCIQHAELSSCRLMTTLGLDNRQGASHLSSDLQDRRIKAVVALDLGLARGLTTQSLGHIRLPVLILAAGVDSPALPASLESQYLAKALSSDVVTYGVIPGATHFSFMQQCKPQGEALIEQSAPGEGEVCRDGQGMNRNALHNMLIGKISAFLNTALHYHP</sequence>
<proteinExistence type="predicted"/>
<name>A0A0H3KW90_PANAA</name>
<dbReference type="InterPro" id="IPR029058">
    <property type="entry name" value="AB_hydrolase_fold"/>
</dbReference>
<evidence type="ECO:0000259" key="2">
    <source>
        <dbReference type="Pfam" id="PF12146"/>
    </source>
</evidence>
<dbReference type="InterPro" id="IPR022742">
    <property type="entry name" value="Hydrolase_4"/>
</dbReference>
<dbReference type="OrthoDB" id="192696at2"/>
<dbReference type="PATRIC" id="fig|932677.3.peg.1444"/>
<keyword evidence="1" id="KW-0732">Signal</keyword>
<gene>
    <name evidence="3" type="ordered locus">PAJ_1243</name>
</gene>
<dbReference type="Pfam" id="PF12146">
    <property type="entry name" value="Hydrolase_4"/>
    <property type="match status" value="1"/>
</dbReference>
<reference evidence="4" key="1">
    <citation type="journal article" date="2012" name="Appl. Microbiol. Biotechnol.">
        <title>The complete genome sequence of Pantoea ananatis AJ13355, an organism with great biotechnological potential.</title>
        <authorList>
            <person name="Hara Y."/>
            <person name="Kadotani N."/>
            <person name="Izui H."/>
            <person name="Katashkina J.I."/>
            <person name="Kuvaeva T.M."/>
            <person name="Andreeva I.G."/>
            <person name="Golubeva L.I."/>
            <person name="Malko D.B."/>
            <person name="Makeev V.J."/>
            <person name="Mashko S.V."/>
            <person name="Kozlov Y.I."/>
        </authorList>
    </citation>
    <scope>NUCLEOTIDE SEQUENCE [LARGE SCALE GENOMIC DNA]</scope>
    <source>
        <strain evidence="4">AJ13355</strain>
    </source>
</reference>
<dbReference type="Gene3D" id="3.40.50.1820">
    <property type="entry name" value="alpha/beta hydrolase"/>
    <property type="match status" value="1"/>
</dbReference>
<evidence type="ECO:0000313" key="4">
    <source>
        <dbReference type="Proteomes" id="UP000006690"/>
    </source>
</evidence>
<dbReference type="eggNOG" id="COG4188">
    <property type="taxonomic scope" value="Bacteria"/>
</dbReference>
<feature type="signal peptide" evidence="1">
    <location>
        <begin position="1"/>
        <end position="20"/>
    </location>
</feature>
<dbReference type="RefSeq" id="WP_014593720.1">
    <property type="nucleotide sequence ID" value="NC_017531.2"/>
</dbReference>
<evidence type="ECO:0000256" key="1">
    <source>
        <dbReference type="SAM" id="SignalP"/>
    </source>
</evidence>
<protein>
    <recommendedName>
        <fullName evidence="2">Serine aminopeptidase S33 domain-containing protein</fullName>
    </recommendedName>
</protein>
<feature type="domain" description="Serine aminopeptidase S33" evidence="2">
    <location>
        <begin position="77"/>
        <end position="172"/>
    </location>
</feature>
<dbReference type="InterPro" id="IPR016986">
    <property type="entry name" value="UCP031982_abhydr"/>
</dbReference>
<dbReference type="PANTHER" id="PTHR33428">
    <property type="entry name" value="CHLOROPHYLLASE-2, CHLOROPLASTIC"/>
    <property type="match status" value="1"/>
</dbReference>
<dbReference type="PANTHER" id="PTHR33428:SF14">
    <property type="entry name" value="CARBOXYLESTERASE TYPE B DOMAIN-CONTAINING PROTEIN"/>
    <property type="match status" value="1"/>
</dbReference>
<dbReference type="SUPFAM" id="SSF53474">
    <property type="entry name" value="alpha/beta-Hydrolases"/>
    <property type="match status" value="1"/>
</dbReference>
<dbReference type="PIRSF" id="PIRSF031982">
    <property type="entry name" value="UCP031982_abhydr"/>
    <property type="match status" value="1"/>
</dbReference>
<dbReference type="KEGG" id="paj:PAJ_1243"/>
<organism evidence="3 4">
    <name type="scientific">Pantoea ananatis (strain AJ13355)</name>
    <dbReference type="NCBI Taxonomy" id="932677"/>
    <lineage>
        <taxon>Bacteria</taxon>
        <taxon>Pseudomonadati</taxon>
        <taxon>Pseudomonadota</taxon>
        <taxon>Gammaproteobacteria</taxon>
        <taxon>Enterobacterales</taxon>
        <taxon>Erwiniaceae</taxon>
        <taxon>Pantoea</taxon>
    </lineage>
</organism>
<dbReference type="Proteomes" id="UP000006690">
    <property type="component" value="Chromosome"/>
</dbReference>
<dbReference type="EMBL" id="AP012032">
    <property type="protein sequence ID" value="BAK11323.1"/>
    <property type="molecule type" value="Genomic_DNA"/>
</dbReference>
<dbReference type="HOGENOM" id="CLU_045366_1_0_6"/>